<dbReference type="Gene3D" id="3.30.1490.20">
    <property type="entry name" value="ATP-grasp fold, A domain"/>
    <property type="match status" value="1"/>
</dbReference>
<evidence type="ECO:0000256" key="7">
    <source>
        <dbReference type="ARBA" id="ARBA00022842"/>
    </source>
</evidence>
<keyword evidence="13" id="KW-1185">Reference proteome</keyword>
<dbReference type="GO" id="GO:0046872">
    <property type="term" value="F:metal ion binding"/>
    <property type="evidence" value="ECO:0007669"/>
    <property type="project" value="UniProtKB-KW"/>
</dbReference>
<evidence type="ECO:0000256" key="6">
    <source>
        <dbReference type="ARBA" id="ARBA00022840"/>
    </source>
</evidence>
<dbReference type="InterPro" id="IPR013815">
    <property type="entry name" value="ATP_grasp_subdomain_1"/>
</dbReference>
<evidence type="ECO:0000256" key="1">
    <source>
        <dbReference type="ARBA" id="ARBA00001936"/>
    </source>
</evidence>
<dbReference type="GO" id="GO:0009432">
    <property type="term" value="P:SOS response"/>
    <property type="evidence" value="ECO:0007669"/>
    <property type="project" value="TreeGrafter"/>
</dbReference>
<gene>
    <name evidence="12" type="primary">rimK_1</name>
    <name evidence="12" type="ORF">HG66A1_11740</name>
</gene>
<comment type="cofactor">
    <cofactor evidence="2">
        <name>Mg(2+)</name>
        <dbReference type="ChEBI" id="CHEBI:18420"/>
    </cofactor>
</comment>
<keyword evidence="6 10" id="KW-0067">ATP-binding</keyword>
<dbReference type="PROSITE" id="PS50975">
    <property type="entry name" value="ATP_GRASP"/>
    <property type="match status" value="1"/>
</dbReference>
<evidence type="ECO:0000256" key="10">
    <source>
        <dbReference type="PROSITE-ProRule" id="PRU00409"/>
    </source>
</evidence>
<dbReference type="GO" id="GO:0005524">
    <property type="term" value="F:ATP binding"/>
    <property type="evidence" value="ECO:0007669"/>
    <property type="project" value="UniProtKB-UniRule"/>
</dbReference>
<dbReference type="SUPFAM" id="SSF56059">
    <property type="entry name" value="Glutathione synthetase ATP-binding domain-like"/>
    <property type="match status" value="1"/>
</dbReference>
<dbReference type="Gene3D" id="3.40.50.20">
    <property type="match status" value="1"/>
</dbReference>
<organism evidence="12 13">
    <name type="scientific">Gimesia chilikensis</name>
    <dbReference type="NCBI Taxonomy" id="2605989"/>
    <lineage>
        <taxon>Bacteria</taxon>
        <taxon>Pseudomonadati</taxon>
        <taxon>Planctomycetota</taxon>
        <taxon>Planctomycetia</taxon>
        <taxon>Planctomycetales</taxon>
        <taxon>Planctomycetaceae</taxon>
        <taxon>Gimesia</taxon>
    </lineage>
</organism>
<sequence length="307" mass="34024">MRIAILGNQGSWYCRELQQAAEARGHSSCTLEFHDLAAWLPVLSTEQFSSYDAEECQIDLNQFDALIIRTMPPGSLEQVIFRMDLLGRLEQAGVTVFNTPRAIECAVDKYLTTSRLSAAGLPVPATAVCESSEAAMQRFEDLGGDVVVKPLFGSEGRGIFRISDPDLAYRSFRTLERTQAVIYLQRYIPHPGYDLRILILNGSVVGAIRRHNQTDFRTNISRQGRAEAYSPTESEVQLALRACELTQAEFAGVDLLTPVEAPETRYLLEVNAVPGWRGLQSATNVNVAALVIEYLEQKRNNAGVSQP</sequence>
<dbReference type="OrthoDB" id="9786585at2"/>
<dbReference type="GO" id="GO:0018169">
    <property type="term" value="F:ribosomal S6-glutamic acid ligase activity"/>
    <property type="evidence" value="ECO:0007669"/>
    <property type="project" value="TreeGrafter"/>
</dbReference>
<name>A0A517PJ62_9PLAN</name>
<dbReference type="InterPro" id="IPR016185">
    <property type="entry name" value="PreATP-grasp_dom_sf"/>
</dbReference>
<evidence type="ECO:0000259" key="11">
    <source>
        <dbReference type="PROSITE" id="PS50975"/>
    </source>
</evidence>
<dbReference type="Pfam" id="PF18030">
    <property type="entry name" value="Rimk_N"/>
    <property type="match status" value="1"/>
</dbReference>
<dbReference type="InterPro" id="IPR013651">
    <property type="entry name" value="ATP-grasp_RimK-type"/>
</dbReference>
<evidence type="ECO:0000313" key="12">
    <source>
        <dbReference type="EMBL" id="QDT19409.1"/>
    </source>
</evidence>
<dbReference type="EMBL" id="CP036266">
    <property type="protein sequence ID" value="QDT19409.1"/>
    <property type="molecule type" value="Genomic_DNA"/>
</dbReference>
<keyword evidence="4" id="KW-0479">Metal-binding</keyword>
<dbReference type="SUPFAM" id="SSF52440">
    <property type="entry name" value="PreATP-grasp domain"/>
    <property type="match status" value="1"/>
</dbReference>
<dbReference type="PANTHER" id="PTHR21621">
    <property type="entry name" value="RIBOSOMAL PROTEIN S6 MODIFICATION PROTEIN"/>
    <property type="match status" value="1"/>
</dbReference>
<evidence type="ECO:0000313" key="13">
    <source>
        <dbReference type="Proteomes" id="UP000320421"/>
    </source>
</evidence>
<evidence type="ECO:0000256" key="5">
    <source>
        <dbReference type="ARBA" id="ARBA00022741"/>
    </source>
</evidence>
<evidence type="ECO:0000256" key="4">
    <source>
        <dbReference type="ARBA" id="ARBA00022723"/>
    </source>
</evidence>
<dbReference type="RefSeq" id="WP_145181251.1">
    <property type="nucleotide sequence ID" value="NZ_CP036266.1"/>
</dbReference>
<dbReference type="InterPro" id="IPR011761">
    <property type="entry name" value="ATP-grasp"/>
</dbReference>
<dbReference type="PANTHER" id="PTHR21621:SF0">
    <property type="entry name" value="BETA-CITRYLGLUTAMATE SYNTHASE B-RELATED"/>
    <property type="match status" value="1"/>
</dbReference>
<keyword evidence="7" id="KW-0460">Magnesium</keyword>
<accession>A0A517PJ62</accession>
<keyword evidence="5 10" id="KW-0547">Nucleotide-binding</keyword>
<comment type="cofactor">
    <cofactor evidence="1">
        <name>Mn(2+)</name>
        <dbReference type="ChEBI" id="CHEBI:29035"/>
    </cofactor>
</comment>
<proteinExistence type="predicted"/>
<dbReference type="Proteomes" id="UP000320421">
    <property type="component" value="Chromosome"/>
</dbReference>
<dbReference type="NCBIfam" id="TIGR00768">
    <property type="entry name" value="rimK_fam"/>
    <property type="match status" value="1"/>
</dbReference>
<dbReference type="InterPro" id="IPR041107">
    <property type="entry name" value="Rimk_N"/>
</dbReference>
<dbReference type="AlphaFoldDB" id="A0A517PJ62"/>
<evidence type="ECO:0000256" key="9">
    <source>
        <dbReference type="ARBA" id="ARBA00023211"/>
    </source>
</evidence>
<keyword evidence="8" id="KW-0648">Protein biosynthesis</keyword>
<protein>
    <submittedName>
        <fullName evidence="12">Ribosomal protein S6 modification protein</fullName>
    </submittedName>
</protein>
<dbReference type="Pfam" id="PF08443">
    <property type="entry name" value="RimK"/>
    <property type="match status" value="1"/>
</dbReference>
<reference evidence="12 13" key="1">
    <citation type="submission" date="2019-02" db="EMBL/GenBank/DDBJ databases">
        <title>Deep-cultivation of Planctomycetes and their phenomic and genomic characterization uncovers novel biology.</title>
        <authorList>
            <person name="Wiegand S."/>
            <person name="Jogler M."/>
            <person name="Boedeker C."/>
            <person name="Pinto D."/>
            <person name="Vollmers J."/>
            <person name="Rivas-Marin E."/>
            <person name="Kohn T."/>
            <person name="Peeters S.H."/>
            <person name="Heuer A."/>
            <person name="Rast P."/>
            <person name="Oberbeckmann S."/>
            <person name="Bunk B."/>
            <person name="Jeske O."/>
            <person name="Meyerdierks A."/>
            <person name="Storesund J.E."/>
            <person name="Kallscheuer N."/>
            <person name="Luecker S."/>
            <person name="Lage O.M."/>
            <person name="Pohl T."/>
            <person name="Merkel B.J."/>
            <person name="Hornburger P."/>
            <person name="Mueller R.-W."/>
            <person name="Bruemmer F."/>
            <person name="Labrenz M."/>
            <person name="Spormann A.M."/>
            <person name="Op den Camp H."/>
            <person name="Overmann J."/>
            <person name="Amann R."/>
            <person name="Jetten M.S.M."/>
            <person name="Mascher T."/>
            <person name="Medema M.H."/>
            <person name="Devos D.P."/>
            <person name="Kaster A.-K."/>
            <person name="Ovreas L."/>
            <person name="Rohde M."/>
            <person name="Galperin M.Y."/>
            <person name="Jogler C."/>
        </authorList>
    </citation>
    <scope>NUCLEOTIDE SEQUENCE [LARGE SCALE GENOMIC DNA]</scope>
    <source>
        <strain evidence="12 13">HG66A1</strain>
    </source>
</reference>
<dbReference type="GO" id="GO:0006412">
    <property type="term" value="P:translation"/>
    <property type="evidence" value="ECO:0007669"/>
    <property type="project" value="UniProtKB-KW"/>
</dbReference>
<keyword evidence="3" id="KW-0436">Ligase</keyword>
<evidence type="ECO:0000256" key="2">
    <source>
        <dbReference type="ARBA" id="ARBA00001946"/>
    </source>
</evidence>
<dbReference type="Gene3D" id="3.30.470.20">
    <property type="entry name" value="ATP-grasp fold, B domain"/>
    <property type="match status" value="1"/>
</dbReference>
<dbReference type="GO" id="GO:0005737">
    <property type="term" value="C:cytoplasm"/>
    <property type="evidence" value="ECO:0007669"/>
    <property type="project" value="TreeGrafter"/>
</dbReference>
<feature type="domain" description="ATP-grasp" evidence="11">
    <location>
        <begin position="113"/>
        <end position="296"/>
    </location>
</feature>
<evidence type="ECO:0000256" key="8">
    <source>
        <dbReference type="ARBA" id="ARBA00022917"/>
    </source>
</evidence>
<dbReference type="InterPro" id="IPR004666">
    <property type="entry name" value="Rp_bS6_RimK/Lys_biosynth_LsyX"/>
</dbReference>
<keyword evidence="9" id="KW-0464">Manganese</keyword>
<evidence type="ECO:0000256" key="3">
    <source>
        <dbReference type="ARBA" id="ARBA00022598"/>
    </source>
</evidence>